<accession>H0HWA2</accession>
<organism evidence="1 2">
    <name type="scientific">Mesorhizobium alhagi CCNWXJ12-2</name>
    <dbReference type="NCBI Taxonomy" id="1107882"/>
    <lineage>
        <taxon>Bacteria</taxon>
        <taxon>Pseudomonadati</taxon>
        <taxon>Pseudomonadota</taxon>
        <taxon>Alphaproteobacteria</taxon>
        <taxon>Hyphomicrobiales</taxon>
        <taxon>Phyllobacteriaceae</taxon>
        <taxon>Allomesorhizobium</taxon>
    </lineage>
</organism>
<dbReference type="PANTHER" id="PTHR40036">
    <property type="entry name" value="MACROCIN O-METHYLTRANSFERASE"/>
    <property type="match status" value="1"/>
</dbReference>
<name>H0HWA2_9HYPH</name>
<dbReference type="Proteomes" id="UP000003250">
    <property type="component" value="Unassembled WGS sequence"/>
</dbReference>
<sequence>MAVLAFGSPEKKGRFWHSVAKRKAKRYGGFHLYTQHMVWKKQPFFREAFEKARAVAGIPDPRCFVLQSCLRSVARVEGDVAECGVRQGRSTIFMLTADLRDRQYHLFDSFEGLSEPSSEDRMHNGAHGN</sequence>
<dbReference type="InterPro" id="IPR029063">
    <property type="entry name" value="SAM-dependent_MTases_sf"/>
</dbReference>
<dbReference type="EMBL" id="AHAM01000184">
    <property type="protein sequence ID" value="EHK54945.1"/>
    <property type="molecule type" value="Genomic_DNA"/>
</dbReference>
<dbReference type="AlphaFoldDB" id="H0HWA2"/>
<gene>
    <name evidence="1" type="ORF">MAXJ12_22311</name>
</gene>
<dbReference type="InterPro" id="IPR008884">
    <property type="entry name" value="TylF_MeTrfase"/>
</dbReference>
<dbReference type="PATRIC" id="fig|1107882.3.peg.4357"/>
<dbReference type="Pfam" id="PF05711">
    <property type="entry name" value="TylF"/>
    <property type="match status" value="1"/>
</dbReference>
<evidence type="ECO:0000313" key="2">
    <source>
        <dbReference type="Proteomes" id="UP000003250"/>
    </source>
</evidence>
<dbReference type="PANTHER" id="PTHR40036:SF1">
    <property type="entry name" value="MACROCIN O-METHYLTRANSFERASE"/>
    <property type="match status" value="1"/>
</dbReference>
<keyword evidence="2" id="KW-1185">Reference proteome</keyword>
<dbReference type="Gene3D" id="3.40.50.150">
    <property type="entry name" value="Vaccinia Virus protein VP39"/>
    <property type="match status" value="1"/>
</dbReference>
<evidence type="ECO:0000313" key="1">
    <source>
        <dbReference type="EMBL" id="EHK54945.1"/>
    </source>
</evidence>
<protein>
    <submittedName>
        <fullName evidence="1">Uncharacterized protein</fullName>
    </submittedName>
</protein>
<proteinExistence type="predicted"/>
<reference evidence="1 2" key="1">
    <citation type="journal article" date="2012" name="J. Bacteriol.">
        <title>Draft Genome Sequence of Mesorhizobium alhagi CCNWXJ12-2T, a Novel Salt-Resistant Species Isolated from the Desert of Northwestern China.</title>
        <authorList>
            <person name="Zhou M."/>
            <person name="Chen W."/>
            <person name="Chen H."/>
            <person name="Wei G."/>
        </authorList>
    </citation>
    <scope>NUCLEOTIDE SEQUENCE [LARGE SCALE GENOMIC DNA]</scope>
    <source>
        <strain evidence="1 2">CCNWXJ12-2</strain>
    </source>
</reference>